<sequence>MSLNDDAERFLDEADSLTGLPKRELQKRVFRLKRELGARYDFSVEGFDDDYEARLVHQDGETEARFTVDRRHEETEIDVFVLIDGEAVVNEVRRL</sequence>
<dbReference type="Proteomes" id="UP001149411">
    <property type="component" value="Unassembled WGS sequence"/>
</dbReference>
<protein>
    <submittedName>
        <fullName evidence="1">Uncharacterized protein</fullName>
    </submittedName>
</protein>
<name>A0A9Q4C5H7_9EURY</name>
<gene>
    <name evidence="1" type="ORF">EGH25_08105</name>
</gene>
<keyword evidence="2" id="KW-1185">Reference proteome</keyword>
<dbReference type="EMBL" id="RKLV01000007">
    <property type="protein sequence ID" value="MCX2819314.1"/>
    <property type="molecule type" value="Genomic_DNA"/>
</dbReference>
<comment type="caution">
    <text evidence="1">The sequence shown here is derived from an EMBL/GenBank/DDBJ whole genome shotgun (WGS) entry which is preliminary data.</text>
</comment>
<dbReference type="RefSeq" id="WP_266087476.1">
    <property type="nucleotide sequence ID" value="NZ_RKLV01000007.1"/>
</dbReference>
<organism evidence="1 2">
    <name type="scientific">Halorutilus salinus</name>
    <dbReference type="NCBI Taxonomy" id="2487751"/>
    <lineage>
        <taxon>Archaea</taxon>
        <taxon>Methanobacteriati</taxon>
        <taxon>Methanobacteriota</taxon>
        <taxon>Stenosarchaea group</taxon>
        <taxon>Halobacteria</taxon>
        <taxon>Halorutilales</taxon>
        <taxon>Halorutilaceae</taxon>
        <taxon>Halorutilus</taxon>
    </lineage>
</organism>
<reference evidence="1" key="1">
    <citation type="submission" date="2022-09" db="EMBL/GenBank/DDBJ databases">
        <title>Haloadaptaus new haloarchaeum isolated from saline soil.</title>
        <authorList>
            <person name="Duran-Viseras A."/>
            <person name="Sanchez-Porro C."/>
            <person name="Ventosa A."/>
        </authorList>
    </citation>
    <scope>NUCLEOTIDE SEQUENCE</scope>
    <source>
        <strain evidence="1">F3-133</strain>
    </source>
</reference>
<evidence type="ECO:0000313" key="1">
    <source>
        <dbReference type="EMBL" id="MCX2819314.1"/>
    </source>
</evidence>
<proteinExistence type="predicted"/>
<accession>A0A9Q4C5H7</accession>
<dbReference type="AlphaFoldDB" id="A0A9Q4C5H7"/>
<evidence type="ECO:0000313" key="2">
    <source>
        <dbReference type="Proteomes" id="UP001149411"/>
    </source>
</evidence>